<reference evidence="7 8" key="3">
    <citation type="journal article" date="2016" name="Sci. Rep.">
        <title>Genome-wide diversity and gene expression profiling of Babesia microti isolates identify polymorphic genes that mediate host-pathogen interactions.</title>
        <authorList>
            <person name="Silva J.C."/>
            <person name="Cornillot E."/>
            <person name="McCracken C."/>
            <person name="Usmani-Brown S."/>
            <person name="Dwivedi A."/>
            <person name="Ifeonu O.O."/>
            <person name="Crabtree J."/>
            <person name="Gotia H.T."/>
            <person name="Virji A.Z."/>
            <person name="Reynes C."/>
            <person name="Colinge J."/>
            <person name="Kumar V."/>
            <person name="Lawres L."/>
            <person name="Pazzi J.E."/>
            <person name="Pablo J.V."/>
            <person name="Hung C."/>
            <person name="Brancato J."/>
            <person name="Kumari P."/>
            <person name="Orvis J."/>
            <person name="Tretina K."/>
            <person name="Chibucos M."/>
            <person name="Ott S."/>
            <person name="Sadzewicz L."/>
            <person name="Sengamalay N."/>
            <person name="Shetty A.C."/>
            <person name="Su Q."/>
            <person name="Tallon L."/>
            <person name="Fraser C.M."/>
            <person name="Frutos R."/>
            <person name="Molina D.M."/>
            <person name="Krause P.J."/>
            <person name="Ben Mamoun C."/>
        </authorList>
    </citation>
    <scope>NUCLEOTIDE SEQUENCE [LARGE SCALE GENOMIC DNA]</scope>
    <source>
        <strain evidence="7 8">RI</strain>
    </source>
</reference>
<dbReference type="InterPro" id="IPR029044">
    <property type="entry name" value="Nucleotide-diphossugar_trans"/>
</dbReference>
<reference evidence="7 8" key="1">
    <citation type="journal article" date="2012" name="Nucleic Acids Res.">
        <title>Sequencing of the smallest Apicomplexan genome from the human pathogen Babesia microti.</title>
        <authorList>
            <person name="Cornillot E."/>
            <person name="Hadj-Kaddour K."/>
            <person name="Dassouli A."/>
            <person name="Noel B."/>
            <person name="Ranwez V."/>
            <person name="Vacherie B."/>
            <person name="Augagneur Y."/>
            <person name="Bres V."/>
            <person name="Duclos A."/>
            <person name="Randazzo S."/>
            <person name="Carcy B."/>
            <person name="Debierre-Grockiego F."/>
            <person name="Delbecq S."/>
            <person name="Moubri-Menage K."/>
            <person name="Shams-Eldin H."/>
            <person name="Usmani-Brown S."/>
            <person name="Bringaud F."/>
            <person name="Wincker P."/>
            <person name="Vivares C.P."/>
            <person name="Schwarz R.T."/>
            <person name="Schetters T.P."/>
            <person name="Krause P.J."/>
            <person name="Gorenflot A."/>
            <person name="Berry V."/>
            <person name="Barbe V."/>
            <person name="Ben Mamoun C."/>
        </authorList>
    </citation>
    <scope>NUCLEOTIDE SEQUENCE [LARGE SCALE GENOMIC DNA]</scope>
    <source>
        <strain evidence="7 8">RI</strain>
    </source>
</reference>
<evidence type="ECO:0000313" key="8">
    <source>
        <dbReference type="Proteomes" id="UP000002899"/>
    </source>
</evidence>
<dbReference type="Proteomes" id="UP000002899">
    <property type="component" value="Chromosome IV"/>
</dbReference>
<feature type="domain" description="Mannose-1-phosphate guanyltransferase C-terminal" evidence="6">
    <location>
        <begin position="286"/>
        <end position="395"/>
    </location>
</feature>
<dbReference type="InterPro" id="IPR005835">
    <property type="entry name" value="NTP_transferase_dom"/>
</dbReference>
<sequence length="397" mass="44026">MKAVVIAGGRGTRLRPLTLSVTKPLIEFCNKPILEYQIRAAIEGGVNHVILATCNISNDIKQIIENLQRKYKIKIECSIENVPLGTAGPIKLAEQIIMDPDDPSENILVFNGDIICNYPITELISAHICKDADVTILATKVENPSSFGVILHNDDMRVDKFVEKPSEFIGNLISAGMYVMNKRVIADIPLKNTSIERFLFPKIAERHRLYCYPFEGLWSDVGTPKDYLKAQELYIKLLSQTFEHENQLLHSTSFGNLFSTSDEPRLSDTDPGATLVEDLSEIKFNVIPPILIHPDAVIGKGCKIGPNVCISSNVTIGEGCRIRNSSIMSDVNIGNYCFIDGAILGWSCKLNNWTHIEGLSVFGEEVEINESLVVCGSYILPHKIISESIYQSGTIIM</sequence>
<dbReference type="Gene3D" id="2.160.10.10">
    <property type="entry name" value="Hexapeptide repeat proteins"/>
    <property type="match status" value="1"/>
</dbReference>
<dbReference type="EC" id="2.7.7.13" evidence="3"/>
<dbReference type="EMBL" id="LN871599">
    <property type="protein sequence ID" value="SIO73874.1"/>
    <property type="molecule type" value="Genomic_DNA"/>
</dbReference>
<evidence type="ECO:0000256" key="3">
    <source>
        <dbReference type="ARBA" id="ARBA00012387"/>
    </source>
</evidence>
<keyword evidence="4 7" id="KW-0808">Transferase</keyword>
<dbReference type="OrthoDB" id="1733332at2759"/>
<feature type="domain" description="Nucleotidyl transferase" evidence="5">
    <location>
        <begin position="2"/>
        <end position="234"/>
    </location>
</feature>
<dbReference type="KEGG" id="bmic:BmR1_04g09170"/>
<keyword evidence="7" id="KW-0548">Nucleotidyltransferase</keyword>
<reference evidence="7 8" key="2">
    <citation type="journal article" date="2013" name="PLoS ONE">
        <title>Whole genome mapping and re-organization of the nuclear and mitochondrial genomes of Babesia microti isolates.</title>
        <authorList>
            <person name="Cornillot E."/>
            <person name="Dassouli A."/>
            <person name="Garg A."/>
            <person name="Pachikara N."/>
            <person name="Randazzo S."/>
            <person name="Depoix D."/>
            <person name="Carcy B."/>
            <person name="Delbecq S."/>
            <person name="Frutos R."/>
            <person name="Silva J.C."/>
            <person name="Sutton R."/>
            <person name="Krause P.J."/>
            <person name="Mamoun C.B."/>
        </authorList>
    </citation>
    <scope>NUCLEOTIDE SEQUENCE [LARGE SCALE GENOMIC DNA]</scope>
    <source>
        <strain evidence="7 8">RI</strain>
    </source>
</reference>
<dbReference type="RefSeq" id="XP_021337926.1">
    <property type="nucleotide sequence ID" value="XM_021482762.1"/>
</dbReference>
<comment type="pathway">
    <text evidence="1">Nucleotide-sugar biosynthesis; GDP-alpha-D-mannose biosynthesis; GDP-alpha-D-mannose from alpha-D-mannose 1-phosphate (GTP route): step 1/1.</text>
</comment>
<evidence type="ECO:0000313" key="7">
    <source>
        <dbReference type="EMBL" id="SIO73874.1"/>
    </source>
</evidence>
<evidence type="ECO:0000256" key="4">
    <source>
        <dbReference type="ARBA" id="ARBA00022679"/>
    </source>
</evidence>
<dbReference type="FunFam" id="3.90.550.10:FF:000013">
    <property type="entry name" value="mannose-1-phosphate guanyltransferase beta"/>
    <property type="match status" value="1"/>
</dbReference>
<dbReference type="GO" id="GO:0004475">
    <property type="term" value="F:mannose-1-phosphate guanylyltransferase (GTP) activity"/>
    <property type="evidence" value="ECO:0007669"/>
    <property type="project" value="UniProtKB-EC"/>
</dbReference>
<keyword evidence="8" id="KW-1185">Reference proteome</keyword>
<dbReference type="AlphaFoldDB" id="A0A1N6LYE8"/>
<evidence type="ECO:0000256" key="2">
    <source>
        <dbReference type="ARBA" id="ARBA00007274"/>
    </source>
</evidence>
<dbReference type="Gene3D" id="3.90.550.10">
    <property type="entry name" value="Spore Coat Polysaccharide Biosynthesis Protein SpsA, Chain A"/>
    <property type="match status" value="1"/>
</dbReference>
<dbReference type="SUPFAM" id="SSF53448">
    <property type="entry name" value="Nucleotide-diphospho-sugar transferases"/>
    <property type="match status" value="1"/>
</dbReference>
<name>A0A1N6LYE8_BABMR</name>
<dbReference type="Pfam" id="PF25087">
    <property type="entry name" value="GMPPB_C"/>
    <property type="match status" value="1"/>
</dbReference>
<dbReference type="PANTHER" id="PTHR22572">
    <property type="entry name" value="SUGAR-1-PHOSPHATE GUANYL TRANSFERASE"/>
    <property type="match status" value="1"/>
</dbReference>
<comment type="similarity">
    <text evidence="2">Belongs to the transferase hexapeptide repeat family.</text>
</comment>
<proteinExistence type="inferred from homology"/>
<protein>
    <recommendedName>
        <fullName evidence="3">mannose-1-phosphate guanylyltransferase</fullName>
        <ecNumber evidence="3">2.7.7.13</ecNumber>
    </recommendedName>
</protein>
<accession>A0A1N6LYE8</accession>
<dbReference type="Pfam" id="PF00483">
    <property type="entry name" value="NTP_transferase"/>
    <property type="match status" value="1"/>
</dbReference>
<dbReference type="InterPro" id="IPR056729">
    <property type="entry name" value="GMPPB_C"/>
</dbReference>
<dbReference type="InterPro" id="IPR050486">
    <property type="entry name" value="Mannose-1P_guanyltransferase"/>
</dbReference>
<evidence type="ECO:0000256" key="1">
    <source>
        <dbReference type="ARBA" id="ARBA00004823"/>
    </source>
</evidence>
<dbReference type="GeneID" id="24426464"/>
<evidence type="ECO:0000259" key="6">
    <source>
        <dbReference type="Pfam" id="PF25087"/>
    </source>
</evidence>
<evidence type="ECO:0000259" key="5">
    <source>
        <dbReference type="Pfam" id="PF00483"/>
    </source>
</evidence>
<dbReference type="VEuPathDB" id="PiroplasmaDB:BmR1_04g09170"/>
<organism evidence="7 8">
    <name type="scientific">Babesia microti (strain RI)</name>
    <dbReference type="NCBI Taxonomy" id="1133968"/>
    <lineage>
        <taxon>Eukaryota</taxon>
        <taxon>Sar</taxon>
        <taxon>Alveolata</taxon>
        <taxon>Apicomplexa</taxon>
        <taxon>Aconoidasida</taxon>
        <taxon>Piroplasmida</taxon>
        <taxon>Babesiidae</taxon>
        <taxon>Babesia</taxon>
    </lineage>
</organism>
<gene>
    <name evidence="7" type="ORF">BmR1_04g09170</name>
</gene>